<dbReference type="Proteomes" id="UP000019116">
    <property type="component" value="Chromosome 3D"/>
</dbReference>
<evidence type="ECO:0000256" key="7">
    <source>
        <dbReference type="PIRSR" id="PIRSR602401-1"/>
    </source>
</evidence>
<keyword evidence="11" id="KW-1185">Reference proteome</keyword>
<dbReference type="PRINTS" id="PR00385">
    <property type="entry name" value="P450"/>
</dbReference>
<dbReference type="Gramene" id="TraesNOR3D03G01971340.1">
    <property type="protein sequence ID" value="TraesNOR3D03G01971340.1"/>
    <property type="gene ID" value="TraesNOR3D03G01971340"/>
</dbReference>
<dbReference type="InterPro" id="IPR036396">
    <property type="entry name" value="Cyt_P450_sf"/>
</dbReference>
<evidence type="ECO:0000256" key="1">
    <source>
        <dbReference type="ARBA" id="ARBA00022617"/>
    </source>
</evidence>
<dbReference type="Gramene" id="TraesSYM3D03G01969170.1">
    <property type="protein sequence ID" value="TraesSYM3D03G01969170.1"/>
    <property type="gene ID" value="TraesSYM3D03G01969170"/>
</dbReference>
<evidence type="ECO:0000256" key="5">
    <source>
        <dbReference type="ARBA" id="ARBA00023002"/>
    </source>
</evidence>
<reference evidence="10" key="2">
    <citation type="submission" date="2018-10" db="UniProtKB">
        <authorList>
            <consortium name="EnsemblPlants"/>
        </authorList>
    </citation>
    <scope>IDENTIFICATION</scope>
</reference>
<dbReference type="PROSITE" id="PS00086">
    <property type="entry name" value="CYTOCHROME_P450"/>
    <property type="match status" value="1"/>
</dbReference>
<dbReference type="RefSeq" id="XP_044353676.1">
    <property type="nucleotide sequence ID" value="XM_044497741.1"/>
</dbReference>
<dbReference type="Gene3D" id="1.10.630.10">
    <property type="entry name" value="Cytochrome P450"/>
    <property type="match status" value="1"/>
</dbReference>
<dbReference type="OMA" id="EDKEHMP"/>
<dbReference type="Gramene" id="TraesJAG3D03G01952950.1">
    <property type="protein sequence ID" value="TraesJAG3D03G01952950.1"/>
    <property type="gene ID" value="TraesJAG3D03G01952950"/>
</dbReference>
<keyword evidence="2 9" id="KW-0812">Transmembrane</keyword>
<proteinExistence type="inferred from homology"/>
<dbReference type="AlphaFoldDB" id="A0A3B6H2I3"/>
<dbReference type="FunFam" id="1.10.630.10:FF:000026">
    <property type="entry name" value="Cytochrome P450 82C4"/>
    <property type="match status" value="1"/>
</dbReference>
<dbReference type="Gramene" id="TraesCS3D03G0831500.1">
    <property type="protein sequence ID" value="TraesCS3D03G0831500.1.CDS"/>
    <property type="gene ID" value="TraesCS3D03G0831500"/>
</dbReference>
<sequence>MELGAYYSMVMSNLMLVLTVSMVSATYLLMRKMRGKKRLPPGPGLALPLVGHLHLLREKPLHVTLAGLAARHGPVLSLRLGRRDAVVVTSLRLAKECFSTELDVNFANRPRFPSAREVSFGYTGLSAASYGPHWRSMRRIATVHLLSARRVDLMSDATIAGETGAMVRRLARAAAAASGGVTRVELKRNLFELSHGVLMEAIAGAKGTRDGSDADMSKEAHEFKKVVDEIVPLLGMANLHDHLPGPLRWLDFGGVRRRLTELVNRRNALMHGLIDAERQRRPQEDHATDELLPESKSMIGVMLSLQESDPQQYTDTFIAALVTNLFGGGTVTTSATMEWAMSLLLNHPDALQKAREEVSARVGHARLLSREDLPHLPYLQCIIIETLRLYPAAPLLAPHESSADCSLHGYHVPAGTMLLANAYAIHRDPSVWDDPEEFRPERFDVNGADGQGQQGMMMLPFGMGRRRCPGESLALRTMGLVLGTLIQCFDWSRVAGAEVDMTQASAKILYKAVPLVALCKPHDNMQTMLHKI</sequence>
<dbReference type="GO" id="GO:0004497">
    <property type="term" value="F:monooxygenase activity"/>
    <property type="evidence" value="ECO:0007669"/>
    <property type="project" value="UniProtKB-KW"/>
</dbReference>
<evidence type="ECO:0000313" key="10">
    <source>
        <dbReference type="EnsemblPlants" id="TraesCS3D02G376400.1"/>
    </source>
</evidence>
<dbReference type="Gramene" id="TraesPARA_EIv1.0_1140800.1">
    <property type="protein sequence ID" value="TraesPARA_EIv1.0_1140800.1.CDS"/>
    <property type="gene ID" value="TraesPARA_EIv1.0_1140800"/>
</dbReference>
<keyword evidence="9" id="KW-0472">Membrane</keyword>
<keyword evidence="8" id="KW-0503">Monooxygenase</keyword>
<dbReference type="SUPFAM" id="SSF48264">
    <property type="entry name" value="Cytochrome P450"/>
    <property type="match status" value="1"/>
</dbReference>
<feature type="binding site" description="axial binding residue" evidence="7">
    <location>
        <position position="468"/>
    </location>
    <ligand>
        <name>heme</name>
        <dbReference type="ChEBI" id="CHEBI:30413"/>
    </ligand>
    <ligandPart>
        <name>Fe</name>
        <dbReference type="ChEBI" id="CHEBI:18248"/>
    </ligandPart>
</feature>
<dbReference type="STRING" id="4565.A0A3B6H2I3"/>
<dbReference type="InterPro" id="IPR050651">
    <property type="entry name" value="Plant_Cytochrome_P450_Monoox"/>
</dbReference>
<dbReference type="GO" id="GO:0005506">
    <property type="term" value="F:iron ion binding"/>
    <property type="evidence" value="ECO:0007669"/>
    <property type="project" value="InterPro"/>
</dbReference>
<dbReference type="GeneID" id="123075056"/>
<reference evidence="10" key="1">
    <citation type="submission" date="2018-08" db="EMBL/GenBank/DDBJ databases">
        <authorList>
            <person name="Rossello M."/>
        </authorList>
    </citation>
    <scope>NUCLEOTIDE SEQUENCE [LARGE SCALE GENOMIC DNA]</scope>
    <source>
        <strain evidence="10">cv. Chinese Spring</strain>
    </source>
</reference>
<evidence type="ECO:0000256" key="8">
    <source>
        <dbReference type="RuleBase" id="RU000461"/>
    </source>
</evidence>
<evidence type="ECO:0000256" key="9">
    <source>
        <dbReference type="SAM" id="Phobius"/>
    </source>
</evidence>
<dbReference type="PRINTS" id="PR00463">
    <property type="entry name" value="EP450I"/>
</dbReference>
<keyword evidence="6 7" id="KW-0408">Iron</keyword>
<dbReference type="Gramene" id="TraesLAC3D03G01886600.1">
    <property type="protein sequence ID" value="TraesLAC3D03G01886600.1"/>
    <property type="gene ID" value="TraesLAC3D03G01886600"/>
</dbReference>
<dbReference type="Gramene" id="TraesWEE_scaffold_139450_01G000100.1">
    <property type="protein sequence ID" value="TraesWEE_scaffold_139450_01G000100.1"/>
    <property type="gene ID" value="TraesWEE_scaffold_139450_01G000100"/>
</dbReference>
<dbReference type="InterPro" id="IPR017972">
    <property type="entry name" value="Cyt_P450_CS"/>
</dbReference>
<dbReference type="PANTHER" id="PTHR47947">
    <property type="entry name" value="CYTOCHROME P450 82C3-RELATED"/>
    <property type="match status" value="1"/>
</dbReference>
<keyword evidence="4 9" id="KW-1133">Transmembrane helix</keyword>
<dbReference type="OrthoDB" id="1055148at2759"/>
<dbReference type="Gramene" id="TraesCAD_scaffold_128051_01G000100.1">
    <property type="protein sequence ID" value="TraesCAD_scaffold_128051_01G000100.1"/>
    <property type="gene ID" value="TraesCAD_scaffold_128051_01G000100"/>
</dbReference>
<evidence type="ECO:0000256" key="2">
    <source>
        <dbReference type="ARBA" id="ARBA00022692"/>
    </source>
</evidence>
<dbReference type="Gramene" id="TraesLDM3D03G01933890.1">
    <property type="protein sequence ID" value="TraesLDM3D03G01933890.1"/>
    <property type="gene ID" value="TraesLDM3D03G01933890"/>
</dbReference>
<keyword evidence="5 8" id="KW-0560">Oxidoreductase</keyword>
<organism evidence="10">
    <name type="scientific">Triticum aestivum</name>
    <name type="common">Wheat</name>
    <dbReference type="NCBI Taxonomy" id="4565"/>
    <lineage>
        <taxon>Eukaryota</taxon>
        <taxon>Viridiplantae</taxon>
        <taxon>Streptophyta</taxon>
        <taxon>Embryophyta</taxon>
        <taxon>Tracheophyta</taxon>
        <taxon>Spermatophyta</taxon>
        <taxon>Magnoliopsida</taxon>
        <taxon>Liliopsida</taxon>
        <taxon>Poales</taxon>
        <taxon>Poaceae</taxon>
        <taxon>BOP clade</taxon>
        <taxon>Pooideae</taxon>
        <taxon>Triticodae</taxon>
        <taxon>Triticeae</taxon>
        <taxon>Triticinae</taxon>
        <taxon>Triticum</taxon>
    </lineage>
</organism>
<keyword evidence="3 7" id="KW-0479">Metal-binding</keyword>
<accession>A0A3B6H2I3</accession>
<evidence type="ECO:0008006" key="12">
    <source>
        <dbReference type="Google" id="ProtNLM"/>
    </source>
</evidence>
<evidence type="ECO:0000256" key="6">
    <source>
        <dbReference type="ARBA" id="ARBA00023004"/>
    </source>
</evidence>
<dbReference type="InterPro" id="IPR001128">
    <property type="entry name" value="Cyt_P450"/>
</dbReference>
<feature type="transmembrane region" description="Helical" evidence="9">
    <location>
        <begin position="6"/>
        <end position="29"/>
    </location>
</feature>
<dbReference type="Gramene" id="TraesMAC3D03G01943830.1">
    <property type="protein sequence ID" value="TraesMAC3D03G01943830.1"/>
    <property type="gene ID" value="TraesMAC3D03G01943830"/>
</dbReference>
<dbReference type="Gramene" id="TraesROB_scaffold_124627_01G000100.1">
    <property type="protein sequence ID" value="TraesROB_scaffold_124627_01G000100.1"/>
    <property type="gene ID" value="TraesROB_scaffold_124627_01G000100"/>
</dbReference>
<dbReference type="Gramene" id="TraesARI3D03G01978790.1">
    <property type="protein sequence ID" value="TraesARI3D03G01978790.1"/>
    <property type="gene ID" value="TraesARI3D03G01978790"/>
</dbReference>
<dbReference type="GO" id="GO:0020037">
    <property type="term" value="F:heme binding"/>
    <property type="evidence" value="ECO:0007669"/>
    <property type="project" value="InterPro"/>
</dbReference>
<name>A0A3B6H2I3_WHEAT</name>
<dbReference type="EnsemblPlants" id="TraesCS3D02G376400.1">
    <property type="protein sequence ID" value="TraesCS3D02G376400.1"/>
    <property type="gene ID" value="TraesCS3D02G376400"/>
</dbReference>
<dbReference type="Gramene" id="TraesCS3D02G376400.1">
    <property type="protein sequence ID" value="TraesCS3D02G376400.1"/>
    <property type="gene ID" value="TraesCS3D02G376400"/>
</dbReference>
<dbReference type="InterPro" id="IPR002401">
    <property type="entry name" value="Cyt_P450_E_grp-I"/>
</dbReference>
<evidence type="ECO:0000313" key="11">
    <source>
        <dbReference type="Proteomes" id="UP000019116"/>
    </source>
</evidence>
<comment type="cofactor">
    <cofactor evidence="7">
        <name>heme</name>
        <dbReference type="ChEBI" id="CHEBI:30413"/>
    </cofactor>
</comment>
<protein>
    <recommendedName>
        <fullName evidence="12">Cytochrome P450</fullName>
    </recommendedName>
</protein>
<gene>
    <name evidence="10" type="primary">LOC123075056</name>
</gene>
<evidence type="ECO:0000256" key="4">
    <source>
        <dbReference type="ARBA" id="ARBA00022989"/>
    </source>
</evidence>
<dbReference type="Gramene" id="TraesKAR3D01G0354600.1">
    <property type="protein sequence ID" value="cds.TraesKAR3D01G0354600.1"/>
    <property type="gene ID" value="TraesKAR3D01G0354600"/>
</dbReference>
<dbReference type="Pfam" id="PF00067">
    <property type="entry name" value="p450"/>
    <property type="match status" value="1"/>
</dbReference>
<dbReference type="Gramene" id="TraesSTA3D03G01930710.1">
    <property type="protein sequence ID" value="TraesSTA3D03G01930710.1"/>
    <property type="gene ID" value="TraesSTA3D03G01930710"/>
</dbReference>
<dbReference type="PANTHER" id="PTHR47947:SF4">
    <property type="entry name" value="CYTOCHROME P450 CYP81A1"/>
    <property type="match status" value="1"/>
</dbReference>
<dbReference type="Gramene" id="TraesRN3D0100867100.1">
    <property type="protein sequence ID" value="TraesRN3D0100867100.1"/>
    <property type="gene ID" value="TraesRN3D0100867100"/>
</dbReference>
<comment type="similarity">
    <text evidence="8">Belongs to the cytochrome P450 family.</text>
</comment>
<dbReference type="Gramene" id="TraesJUL3D03G01962780.1">
    <property type="protein sequence ID" value="TraesJUL3D03G01962780.1"/>
    <property type="gene ID" value="TraesJUL3D03G01962780"/>
</dbReference>
<keyword evidence="1 7" id="KW-0349">Heme</keyword>
<dbReference type="GO" id="GO:0016705">
    <property type="term" value="F:oxidoreductase activity, acting on paired donors, with incorporation or reduction of molecular oxygen"/>
    <property type="evidence" value="ECO:0007669"/>
    <property type="project" value="InterPro"/>
</dbReference>
<dbReference type="SMR" id="A0A3B6H2I3"/>
<evidence type="ECO:0000256" key="3">
    <source>
        <dbReference type="ARBA" id="ARBA00022723"/>
    </source>
</evidence>